<keyword evidence="2" id="KW-1185">Reference proteome</keyword>
<dbReference type="RefSeq" id="WP_212951354.1">
    <property type="nucleotide sequence ID" value="NZ_BORW01000022.1"/>
</dbReference>
<sequence>MINIGTYRSHVLRYWVTNMGHVRKEPPERGLCADVPVFFRGGPGHLRRTKLASFILENFFNKMLDDERLVMI</sequence>
<dbReference type="EMBL" id="BORW01000022">
    <property type="protein sequence ID" value="GIO68808.1"/>
    <property type="molecule type" value="Genomic_DNA"/>
</dbReference>
<organism evidence="1 2">
    <name type="scientific">Paenibacillus cookii</name>
    <dbReference type="NCBI Taxonomy" id="157839"/>
    <lineage>
        <taxon>Bacteria</taxon>
        <taxon>Bacillati</taxon>
        <taxon>Bacillota</taxon>
        <taxon>Bacilli</taxon>
        <taxon>Bacillales</taxon>
        <taxon>Paenibacillaceae</taxon>
        <taxon>Paenibacillus</taxon>
    </lineage>
</organism>
<comment type="caution">
    <text evidence="1">The sequence shown here is derived from an EMBL/GenBank/DDBJ whole genome shotgun (WGS) entry which is preliminary data.</text>
</comment>
<gene>
    <name evidence="1" type="ORF">J21TS3_36290</name>
</gene>
<accession>A0ABQ4M0Z1</accession>
<evidence type="ECO:0000313" key="1">
    <source>
        <dbReference type="EMBL" id="GIO68808.1"/>
    </source>
</evidence>
<protein>
    <submittedName>
        <fullName evidence="1">Uncharacterized protein</fullName>
    </submittedName>
</protein>
<dbReference type="Proteomes" id="UP000680638">
    <property type="component" value="Unassembled WGS sequence"/>
</dbReference>
<proteinExistence type="predicted"/>
<reference evidence="1 2" key="1">
    <citation type="submission" date="2021-03" db="EMBL/GenBank/DDBJ databases">
        <title>Antimicrobial resistance genes in bacteria isolated from Japanese honey, and their potential for conferring macrolide and lincosamide resistance in the American foulbrood pathogen Paenibacillus larvae.</title>
        <authorList>
            <person name="Okamoto M."/>
            <person name="Kumagai M."/>
            <person name="Kanamori H."/>
            <person name="Takamatsu D."/>
        </authorList>
    </citation>
    <scope>NUCLEOTIDE SEQUENCE [LARGE SCALE GENOMIC DNA]</scope>
    <source>
        <strain evidence="1 2">J21TS3</strain>
    </source>
</reference>
<evidence type="ECO:0000313" key="2">
    <source>
        <dbReference type="Proteomes" id="UP000680638"/>
    </source>
</evidence>
<name>A0ABQ4M0Z1_9BACL</name>